<protein>
    <submittedName>
        <fullName evidence="7">Tyrosine-type recombinase/integrase</fullName>
    </submittedName>
</protein>
<reference evidence="8" key="1">
    <citation type="journal article" date="2019" name="Int. J. Syst. Evol. Microbiol.">
        <title>The Global Catalogue of Microorganisms (GCM) 10K type strain sequencing project: providing services to taxonomists for standard genome sequencing and annotation.</title>
        <authorList>
            <consortium name="The Broad Institute Genomics Platform"/>
            <consortium name="The Broad Institute Genome Sequencing Center for Infectious Disease"/>
            <person name="Wu L."/>
            <person name="Ma J."/>
        </authorList>
    </citation>
    <scope>NUCLEOTIDE SEQUENCE [LARGE SCALE GENOMIC DNA]</scope>
    <source>
        <strain evidence="8">CGMCC 4.7645</strain>
    </source>
</reference>
<proteinExistence type="predicted"/>
<dbReference type="InterPro" id="IPR011010">
    <property type="entry name" value="DNA_brk_join_enz"/>
</dbReference>
<keyword evidence="8" id="KW-1185">Reference proteome</keyword>
<organism evidence="7 8">
    <name type="scientific">Amycolatopsis pigmentata</name>
    <dbReference type="NCBI Taxonomy" id="450801"/>
    <lineage>
        <taxon>Bacteria</taxon>
        <taxon>Bacillati</taxon>
        <taxon>Actinomycetota</taxon>
        <taxon>Actinomycetes</taxon>
        <taxon>Pseudonocardiales</taxon>
        <taxon>Pseudonocardiaceae</taxon>
        <taxon>Amycolatopsis</taxon>
    </lineage>
</organism>
<dbReference type="Proteomes" id="UP001597417">
    <property type="component" value="Unassembled WGS sequence"/>
</dbReference>
<dbReference type="SUPFAM" id="SSF56349">
    <property type="entry name" value="DNA breaking-rejoining enzymes"/>
    <property type="match status" value="1"/>
</dbReference>
<sequence>MAGKQPGEGEPESVRPSGVDPALEPYRPRPIPTRHPGQERLRELLDDLVADLPALGHEDPGDRHGIRATTRAWLFHMSSHHTRRTYWHGLSLWLSYCDWHRLDPLAARLADVKDWIGGLGEASPSTCNARLSAVSAWYAELIGNRLHDDNPAKLATRRKRDQEPQTRALSYDELVALLRYARERAARLGSEAALRNRAILEIMATTGVRSGAILHARCGTDGDVLTVSGGNRVLRYRNKGGHRKTADILGLAETALDDYLRARAAREGHPAGVSPDWLFVTTSGTPLAQRDLANLFHDYARSAGLADPEDVVPHSMRHTVLTLGYEQGVSLEDLADLAGHESVATTLLYVRRSRRRQTTQLLADLVDGGAPARSAPKAAPGEEKTRHLRLVRDA</sequence>
<evidence type="ECO:0000259" key="6">
    <source>
        <dbReference type="PROSITE" id="PS51900"/>
    </source>
</evidence>
<accession>A0ABW5FR82</accession>
<dbReference type="PANTHER" id="PTHR30349">
    <property type="entry name" value="PHAGE INTEGRASE-RELATED"/>
    <property type="match status" value="1"/>
</dbReference>
<gene>
    <name evidence="7" type="ORF">ACFSXZ_02575</name>
</gene>
<feature type="region of interest" description="Disordered" evidence="4">
    <location>
        <begin position="367"/>
        <end position="394"/>
    </location>
</feature>
<evidence type="ECO:0000313" key="7">
    <source>
        <dbReference type="EMBL" id="MFD2415206.1"/>
    </source>
</evidence>
<name>A0ABW5FR82_9PSEU</name>
<dbReference type="InterPro" id="IPR013762">
    <property type="entry name" value="Integrase-like_cat_sf"/>
</dbReference>
<dbReference type="PANTHER" id="PTHR30349:SF81">
    <property type="entry name" value="TYROSINE RECOMBINASE XERC"/>
    <property type="match status" value="1"/>
</dbReference>
<dbReference type="Pfam" id="PF00589">
    <property type="entry name" value="Phage_integrase"/>
    <property type="match status" value="1"/>
</dbReference>
<evidence type="ECO:0000256" key="2">
    <source>
        <dbReference type="ARBA" id="ARBA00023172"/>
    </source>
</evidence>
<evidence type="ECO:0000256" key="1">
    <source>
        <dbReference type="ARBA" id="ARBA00023125"/>
    </source>
</evidence>
<evidence type="ECO:0000256" key="3">
    <source>
        <dbReference type="PROSITE-ProRule" id="PRU01248"/>
    </source>
</evidence>
<dbReference type="CDD" id="cd00397">
    <property type="entry name" value="DNA_BRE_C"/>
    <property type="match status" value="1"/>
</dbReference>
<dbReference type="PROSITE" id="PS51900">
    <property type="entry name" value="CB"/>
    <property type="match status" value="1"/>
</dbReference>
<feature type="region of interest" description="Disordered" evidence="4">
    <location>
        <begin position="1"/>
        <end position="36"/>
    </location>
</feature>
<evidence type="ECO:0000259" key="5">
    <source>
        <dbReference type="PROSITE" id="PS51898"/>
    </source>
</evidence>
<dbReference type="Gene3D" id="1.10.150.130">
    <property type="match status" value="1"/>
</dbReference>
<dbReference type="InterPro" id="IPR010998">
    <property type="entry name" value="Integrase_recombinase_N"/>
</dbReference>
<dbReference type="PROSITE" id="PS51898">
    <property type="entry name" value="TYR_RECOMBINASE"/>
    <property type="match status" value="1"/>
</dbReference>
<dbReference type="EMBL" id="JBHUKR010000004">
    <property type="protein sequence ID" value="MFD2415206.1"/>
    <property type="molecule type" value="Genomic_DNA"/>
</dbReference>
<feature type="domain" description="Core-binding (CB)" evidence="6">
    <location>
        <begin position="64"/>
        <end position="142"/>
    </location>
</feature>
<evidence type="ECO:0000313" key="8">
    <source>
        <dbReference type="Proteomes" id="UP001597417"/>
    </source>
</evidence>
<dbReference type="InterPro" id="IPR002104">
    <property type="entry name" value="Integrase_catalytic"/>
</dbReference>
<feature type="domain" description="Tyr recombinase" evidence="5">
    <location>
        <begin position="164"/>
        <end position="362"/>
    </location>
</feature>
<dbReference type="RefSeq" id="WP_378260800.1">
    <property type="nucleotide sequence ID" value="NZ_JBHUKR010000004.1"/>
</dbReference>
<dbReference type="Gene3D" id="1.10.443.10">
    <property type="entry name" value="Intergrase catalytic core"/>
    <property type="match status" value="1"/>
</dbReference>
<keyword evidence="2" id="KW-0233">DNA recombination</keyword>
<dbReference type="InterPro" id="IPR044068">
    <property type="entry name" value="CB"/>
</dbReference>
<keyword evidence="1 3" id="KW-0238">DNA-binding</keyword>
<dbReference type="InterPro" id="IPR050090">
    <property type="entry name" value="Tyrosine_recombinase_XerCD"/>
</dbReference>
<evidence type="ECO:0000256" key="4">
    <source>
        <dbReference type="SAM" id="MobiDB-lite"/>
    </source>
</evidence>
<feature type="compositionally biased region" description="Basic and acidic residues" evidence="4">
    <location>
        <begin position="380"/>
        <end position="394"/>
    </location>
</feature>
<comment type="caution">
    <text evidence="7">The sequence shown here is derived from an EMBL/GenBank/DDBJ whole genome shotgun (WGS) entry which is preliminary data.</text>
</comment>